<dbReference type="EMBL" id="GBRH01257741">
    <property type="protein sequence ID" value="JAD40154.1"/>
    <property type="molecule type" value="Transcribed_RNA"/>
</dbReference>
<proteinExistence type="predicted"/>
<evidence type="ECO:0000313" key="1">
    <source>
        <dbReference type="EMBL" id="JAD40154.1"/>
    </source>
</evidence>
<dbReference type="AlphaFoldDB" id="A0A0A9Q767"/>
<reference evidence="1" key="1">
    <citation type="submission" date="2014-09" db="EMBL/GenBank/DDBJ databases">
        <authorList>
            <person name="Magalhaes I.L.F."/>
            <person name="Oliveira U."/>
            <person name="Santos F.R."/>
            <person name="Vidigal T.H.D.A."/>
            <person name="Brescovit A.D."/>
            <person name="Santos A.J."/>
        </authorList>
    </citation>
    <scope>NUCLEOTIDE SEQUENCE</scope>
    <source>
        <tissue evidence="1">Shoot tissue taken approximately 20 cm above the soil surface</tissue>
    </source>
</reference>
<reference evidence="1" key="2">
    <citation type="journal article" date="2015" name="Data Brief">
        <title>Shoot transcriptome of the giant reed, Arundo donax.</title>
        <authorList>
            <person name="Barrero R.A."/>
            <person name="Guerrero F.D."/>
            <person name="Moolhuijzen P."/>
            <person name="Goolsby J.A."/>
            <person name="Tidwell J."/>
            <person name="Bellgard S.E."/>
            <person name="Bellgard M.I."/>
        </authorList>
    </citation>
    <scope>NUCLEOTIDE SEQUENCE</scope>
    <source>
        <tissue evidence="1">Shoot tissue taken approximately 20 cm above the soil surface</tissue>
    </source>
</reference>
<organism evidence="1">
    <name type="scientific">Arundo donax</name>
    <name type="common">Giant reed</name>
    <name type="synonym">Donax arundinaceus</name>
    <dbReference type="NCBI Taxonomy" id="35708"/>
    <lineage>
        <taxon>Eukaryota</taxon>
        <taxon>Viridiplantae</taxon>
        <taxon>Streptophyta</taxon>
        <taxon>Embryophyta</taxon>
        <taxon>Tracheophyta</taxon>
        <taxon>Spermatophyta</taxon>
        <taxon>Magnoliopsida</taxon>
        <taxon>Liliopsida</taxon>
        <taxon>Poales</taxon>
        <taxon>Poaceae</taxon>
        <taxon>PACMAD clade</taxon>
        <taxon>Arundinoideae</taxon>
        <taxon>Arundineae</taxon>
        <taxon>Arundo</taxon>
    </lineage>
</organism>
<accession>A0A0A9Q767</accession>
<sequence>MLDIAFLYMASRIPPQPVLTSLLVNYSSCLK</sequence>
<protein>
    <submittedName>
        <fullName evidence="1">Uncharacterized protein</fullName>
    </submittedName>
</protein>
<name>A0A0A9Q767_ARUDO</name>